<sequence>MTEYEVTAGRVFSKLEQKMIWQKPASHQTGEVELRVASEIKANWEDPELKIFNVLLEGDAGSGKTELAKALSYQLQLPYTKVTCFADMDKSDVFGALLPVTEDREADGDLLEAIYQTDSLQAVLTLIEQHFSLPPAGAKEKLAQLMARIENSSVTPVQYRFYPSEILRALEKGYLLEIQEPTVIRDASVMVALNSALEANGMLNTPTGLVRRHPDCVVVITTNRNYQGTRPLNESLRDRMQHAEKMDLPPLEVMVSRGEAKTGFTEEEPLLLMAKIIRLLEEGAKANAIKGVAGMRSYFYWVNSLKQGQDPLKTLYPKVLYKLTTEPTELKILEETLSSSSLLKDLSSWYHERPLQGYKQGRRLNQEEAAARNITEEAVTLVSEAAEDAATLSDSLTKDNLETATPDASQQETAAKTSEDLPESQQRNDSVAQSSEGTEGNPESEPQTGATVETILEDETQKKRRLNQAARKLLRATSHAKEGLIIHRPHATATDEKLAQEMLREIRPQVRPLITKLKEILENEASTSFHRGQYTGTRFDASRVAYEDFRTFEKKNPPHEAPSLAIALRVDESGSMVREGRLDAAKKAALAVLEFSQELALPFMVYGDTADLSPREKTSIYSYKEFSDDYSQVAGKLVGMKPRQNNRDGVPLRLLADALSHETATTKVLLSISDGQPKALPDYTGKKAREDIQQVIADYERQGIIFLAAAIGEDQDIIREIYGEHRFLDITDLKVFPEELIGLLGRYLN</sequence>
<dbReference type="SUPFAM" id="SSF53300">
    <property type="entry name" value="vWA-like"/>
    <property type="match status" value="1"/>
</dbReference>
<comment type="caution">
    <text evidence="3">The sequence shown here is derived from an EMBL/GenBank/DDBJ whole genome shotgun (WGS) entry which is preliminary data.</text>
</comment>
<evidence type="ECO:0000313" key="4">
    <source>
        <dbReference type="Proteomes" id="UP001429357"/>
    </source>
</evidence>
<dbReference type="SUPFAM" id="SSF52540">
    <property type="entry name" value="P-loop containing nucleoside triphosphate hydrolases"/>
    <property type="match status" value="1"/>
</dbReference>
<organism evidence="3 4">
    <name type="scientific">Enterococcus diestrammenae</name>
    <dbReference type="NCBI Taxonomy" id="1155073"/>
    <lineage>
        <taxon>Bacteria</taxon>
        <taxon>Bacillati</taxon>
        <taxon>Bacillota</taxon>
        <taxon>Bacilli</taxon>
        <taxon>Lactobacillales</taxon>
        <taxon>Enterococcaceae</taxon>
        <taxon>Enterococcus</taxon>
    </lineage>
</organism>
<name>A0ABV0F1Q9_9ENTE</name>
<accession>A0ABV0F1Q9</accession>
<dbReference type="EMBL" id="MAEI02000001">
    <property type="protein sequence ID" value="MEO1781927.1"/>
    <property type="molecule type" value="Genomic_DNA"/>
</dbReference>
<dbReference type="CDD" id="cd01454">
    <property type="entry name" value="vWA_norD_type"/>
    <property type="match status" value="1"/>
</dbReference>
<dbReference type="Pfam" id="PF07728">
    <property type="entry name" value="AAA_5"/>
    <property type="match status" value="1"/>
</dbReference>
<evidence type="ECO:0000259" key="2">
    <source>
        <dbReference type="PROSITE" id="PS50234"/>
    </source>
</evidence>
<feature type="region of interest" description="Disordered" evidence="1">
    <location>
        <begin position="392"/>
        <end position="462"/>
    </location>
</feature>
<dbReference type="PROSITE" id="PS50234">
    <property type="entry name" value="VWFA"/>
    <property type="match status" value="1"/>
</dbReference>
<gene>
    <name evidence="3" type="ORF">BAU18_001520</name>
</gene>
<proteinExistence type="predicted"/>
<evidence type="ECO:0000313" key="3">
    <source>
        <dbReference type="EMBL" id="MEO1781927.1"/>
    </source>
</evidence>
<dbReference type="RefSeq" id="WP_202625826.1">
    <property type="nucleotide sequence ID" value="NZ_MAEI02000001.1"/>
</dbReference>
<feature type="compositionally biased region" description="Polar residues" evidence="1">
    <location>
        <begin position="423"/>
        <end position="438"/>
    </location>
</feature>
<feature type="compositionally biased region" description="Polar residues" evidence="1">
    <location>
        <begin position="402"/>
        <end position="416"/>
    </location>
</feature>
<keyword evidence="4" id="KW-1185">Reference proteome</keyword>
<dbReference type="Gene3D" id="3.40.50.410">
    <property type="entry name" value="von Willebrand factor, type A domain"/>
    <property type="match status" value="1"/>
</dbReference>
<evidence type="ECO:0000256" key="1">
    <source>
        <dbReference type="SAM" id="MobiDB-lite"/>
    </source>
</evidence>
<dbReference type="InterPro" id="IPR002035">
    <property type="entry name" value="VWF_A"/>
</dbReference>
<protein>
    <recommendedName>
        <fullName evidence="2">VWFA domain-containing protein</fullName>
    </recommendedName>
</protein>
<dbReference type="InterPro" id="IPR011704">
    <property type="entry name" value="ATPase_dyneun-rel_AAA"/>
</dbReference>
<dbReference type="InterPro" id="IPR027417">
    <property type="entry name" value="P-loop_NTPase"/>
</dbReference>
<dbReference type="PANTHER" id="PTHR41248">
    <property type="entry name" value="NORD PROTEIN"/>
    <property type="match status" value="1"/>
</dbReference>
<dbReference type="InterPro" id="IPR051928">
    <property type="entry name" value="NorD/CobT"/>
</dbReference>
<dbReference type="Gene3D" id="3.40.50.300">
    <property type="entry name" value="P-loop containing nucleotide triphosphate hydrolases"/>
    <property type="match status" value="1"/>
</dbReference>
<dbReference type="Proteomes" id="UP001429357">
    <property type="component" value="Unassembled WGS sequence"/>
</dbReference>
<reference evidence="4" key="1">
    <citation type="submission" date="2016-06" db="EMBL/GenBank/DDBJ databases">
        <title>Four novel species of enterococci isolated from chicken manure.</title>
        <authorList>
            <person name="Van Tyne D."/>
        </authorList>
    </citation>
    <scope>NUCLEOTIDE SEQUENCE [LARGE SCALE GENOMIC DNA]</scope>
    <source>
        <strain evidence="4">JM9A</strain>
    </source>
</reference>
<dbReference type="InterPro" id="IPR036465">
    <property type="entry name" value="vWFA_dom_sf"/>
</dbReference>
<reference evidence="3 4" key="2">
    <citation type="submission" date="2024-02" db="EMBL/GenBank/DDBJ databases">
        <title>The Genome Sequence of Enterococcus diestrammenae JM9A.</title>
        <authorList>
            <person name="Earl A."/>
            <person name="Manson A."/>
            <person name="Gilmore M."/>
            <person name="Sanders J."/>
            <person name="Shea T."/>
            <person name="Howe W."/>
            <person name="Livny J."/>
            <person name="Cuomo C."/>
            <person name="Neafsey D."/>
            <person name="Birren B."/>
        </authorList>
    </citation>
    <scope>NUCLEOTIDE SEQUENCE [LARGE SCALE GENOMIC DNA]</scope>
    <source>
        <strain evidence="3 4">JM9A</strain>
    </source>
</reference>
<dbReference type="PANTHER" id="PTHR41248:SF1">
    <property type="entry name" value="NORD PROTEIN"/>
    <property type="match status" value="1"/>
</dbReference>
<feature type="domain" description="VWFA" evidence="2">
    <location>
        <begin position="565"/>
        <end position="744"/>
    </location>
</feature>